<sequence>MTKILIKKHFRGARTQYKVENLAPCTCYSFRIKLCPESDWVYFKAATADDGPYSLVMHMSRAVKMGKTPLIRKMAHTRRSDDHNRSDLPNWKRLGDMQLKWDGGHKTRLLYVLDCITLTQLGPTHSKWALSGPHLLEAENKENKSPLIQAIEGGDIQIVQLLIILGANVNNPMYYNKRTPLMSAIYRNQLHIAGILIDKGADVYAVDINGLNILHHAVDSNNIDNVKFALGTGIDINSRDNHGLTPLLRAVISNASDEIISLLLENGADKNLKDKNGLDFDKHRAITMFPEKFPKKWSIRKMIFNNTYSC</sequence>
<reference evidence="4" key="1">
    <citation type="journal article" date="2023" name="Insect Mol. Biol.">
        <title>Genome sequencing provides insights into the evolution of gene families encoding plant cell wall-degrading enzymes in longhorned beetles.</title>
        <authorList>
            <person name="Shin N.R."/>
            <person name="Okamura Y."/>
            <person name="Kirsch R."/>
            <person name="Pauchet Y."/>
        </authorList>
    </citation>
    <scope>NUCLEOTIDE SEQUENCE</scope>
    <source>
        <strain evidence="4">AMC_N1</strain>
    </source>
</reference>
<dbReference type="Gene3D" id="1.25.40.20">
    <property type="entry name" value="Ankyrin repeat-containing domain"/>
    <property type="match status" value="1"/>
</dbReference>
<keyword evidence="5" id="KW-1185">Reference proteome</keyword>
<protein>
    <recommendedName>
        <fullName evidence="6">Fibronectin type 3 and ankyrin repeat domains protein 1</fullName>
    </recommendedName>
</protein>
<feature type="repeat" description="ANK" evidence="3">
    <location>
        <begin position="209"/>
        <end position="241"/>
    </location>
</feature>
<gene>
    <name evidence="4" type="ORF">NQ318_009472</name>
</gene>
<feature type="non-terminal residue" evidence="4">
    <location>
        <position position="310"/>
    </location>
</feature>
<dbReference type="PROSITE" id="PS50297">
    <property type="entry name" value="ANK_REP_REGION"/>
    <property type="match status" value="4"/>
</dbReference>
<comment type="caution">
    <text evidence="4">The sequence shown here is derived from an EMBL/GenBank/DDBJ whole genome shotgun (WGS) entry which is preliminary data.</text>
</comment>
<dbReference type="Pfam" id="PF12796">
    <property type="entry name" value="Ank_2"/>
    <property type="match status" value="2"/>
</dbReference>
<evidence type="ECO:0000313" key="4">
    <source>
        <dbReference type="EMBL" id="KAJ8960035.1"/>
    </source>
</evidence>
<dbReference type="Proteomes" id="UP001162162">
    <property type="component" value="Unassembled WGS sequence"/>
</dbReference>
<feature type="repeat" description="ANK" evidence="3">
    <location>
        <begin position="242"/>
        <end position="275"/>
    </location>
</feature>
<dbReference type="PANTHER" id="PTHR24180">
    <property type="entry name" value="CYCLIN-DEPENDENT KINASE INHIBITOR 2C-RELATED"/>
    <property type="match status" value="1"/>
</dbReference>
<dbReference type="SUPFAM" id="SSF48403">
    <property type="entry name" value="Ankyrin repeat"/>
    <property type="match status" value="1"/>
</dbReference>
<dbReference type="EMBL" id="JAPWTK010000010">
    <property type="protein sequence ID" value="KAJ8960035.1"/>
    <property type="molecule type" value="Genomic_DNA"/>
</dbReference>
<dbReference type="SMART" id="SM00248">
    <property type="entry name" value="ANK"/>
    <property type="match status" value="4"/>
</dbReference>
<name>A0AAV8Z9S3_9CUCU</name>
<dbReference type="PROSITE" id="PS50088">
    <property type="entry name" value="ANK_REPEAT"/>
    <property type="match status" value="4"/>
</dbReference>
<dbReference type="InterPro" id="IPR036770">
    <property type="entry name" value="Ankyrin_rpt-contain_sf"/>
</dbReference>
<feature type="repeat" description="ANK" evidence="3">
    <location>
        <begin position="176"/>
        <end position="208"/>
    </location>
</feature>
<feature type="repeat" description="ANK" evidence="3">
    <location>
        <begin position="142"/>
        <end position="170"/>
    </location>
</feature>
<organism evidence="4 5">
    <name type="scientific">Aromia moschata</name>
    <dbReference type="NCBI Taxonomy" id="1265417"/>
    <lineage>
        <taxon>Eukaryota</taxon>
        <taxon>Metazoa</taxon>
        <taxon>Ecdysozoa</taxon>
        <taxon>Arthropoda</taxon>
        <taxon>Hexapoda</taxon>
        <taxon>Insecta</taxon>
        <taxon>Pterygota</taxon>
        <taxon>Neoptera</taxon>
        <taxon>Endopterygota</taxon>
        <taxon>Coleoptera</taxon>
        <taxon>Polyphaga</taxon>
        <taxon>Cucujiformia</taxon>
        <taxon>Chrysomeloidea</taxon>
        <taxon>Cerambycidae</taxon>
        <taxon>Cerambycinae</taxon>
        <taxon>Callichromatini</taxon>
        <taxon>Aromia</taxon>
    </lineage>
</organism>
<evidence type="ECO:0000256" key="1">
    <source>
        <dbReference type="ARBA" id="ARBA00022737"/>
    </source>
</evidence>
<dbReference type="InterPro" id="IPR002110">
    <property type="entry name" value="Ankyrin_rpt"/>
</dbReference>
<evidence type="ECO:0000256" key="3">
    <source>
        <dbReference type="PROSITE-ProRule" id="PRU00023"/>
    </source>
</evidence>
<proteinExistence type="predicted"/>
<accession>A0AAV8Z9S3</accession>
<evidence type="ECO:0000313" key="5">
    <source>
        <dbReference type="Proteomes" id="UP001162162"/>
    </source>
</evidence>
<evidence type="ECO:0008006" key="6">
    <source>
        <dbReference type="Google" id="ProtNLM"/>
    </source>
</evidence>
<keyword evidence="2 3" id="KW-0040">ANK repeat</keyword>
<evidence type="ECO:0000256" key="2">
    <source>
        <dbReference type="ARBA" id="ARBA00023043"/>
    </source>
</evidence>
<dbReference type="InterPro" id="IPR051637">
    <property type="entry name" value="Ank_repeat_dom-contain_49"/>
</dbReference>
<dbReference type="AlphaFoldDB" id="A0AAV8Z9S3"/>
<keyword evidence="1" id="KW-0677">Repeat</keyword>
<dbReference type="PANTHER" id="PTHR24180:SF45">
    <property type="entry name" value="POLY [ADP-RIBOSE] POLYMERASE TANKYRASE"/>
    <property type="match status" value="1"/>
</dbReference>